<dbReference type="EMBL" id="CP110615">
    <property type="protein sequence ID" value="UZJ24760.1"/>
    <property type="molecule type" value="Genomic_DNA"/>
</dbReference>
<dbReference type="InterPro" id="IPR047951">
    <property type="entry name" value="Transpos_ISL3"/>
</dbReference>
<dbReference type="RefSeq" id="WP_265382866.1">
    <property type="nucleotide sequence ID" value="NZ_CP110615.1"/>
</dbReference>
<protein>
    <submittedName>
        <fullName evidence="2">Transposase</fullName>
    </submittedName>
</protein>
<evidence type="ECO:0000313" key="2">
    <source>
        <dbReference type="EMBL" id="UZJ24760.1"/>
    </source>
</evidence>
<dbReference type="InterPro" id="IPR002560">
    <property type="entry name" value="Transposase_DDE"/>
</dbReference>
<keyword evidence="3" id="KW-1185">Reference proteome</keyword>
<evidence type="ECO:0000313" key="3">
    <source>
        <dbReference type="Proteomes" id="UP001164965"/>
    </source>
</evidence>
<name>A0ABY6NZD0_9NOCA</name>
<organism evidence="2 3">
    <name type="scientific">Rhodococcus antarcticus</name>
    <dbReference type="NCBI Taxonomy" id="2987751"/>
    <lineage>
        <taxon>Bacteria</taxon>
        <taxon>Bacillati</taxon>
        <taxon>Actinomycetota</taxon>
        <taxon>Actinomycetes</taxon>
        <taxon>Mycobacteriales</taxon>
        <taxon>Nocardiaceae</taxon>
        <taxon>Rhodococcus</taxon>
    </lineage>
</organism>
<dbReference type="Pfam" id="PF01610">
    <property type="entry name" value="DDE_Tnp_ISL3"/>
    <property type="match status" value="1"/>
</dbReference>
<gene>
    <name evidence="2" type="ORF">RHODO2019_16890</name>
</gene>
<dbReference type="PANTHER" id="PTHR33498">
    <property type="entry name" value="TRANSPOSASE FOR INSERTION SEQUENCE ELEMENT IS1557"/>
    <property type="match status" value="1"/>
</dbReference>
<sequence length="266" mass="28945">MSSKPVEAGGRGPTELTGMVDLTRDAQGKVHARLLDLVPGRSGRASADWLAARTTAFRTGIKVATLHPFHGYNNAIGDQLEDATAVLDAFHVVTLGTTALDDVRRRVQQDTTGHRGRSGDPLYGIRTLLRAAAENLTDRQHTRLQAAINAHDAHEAVFVAWQRAQQLRAVYHQDTPAQGRALAEKVLASFPTCPIPEIARLGRTVGQWSTQLLAYFDTGGANNGGTEAVNGLIELHRRIARGFRNRDNYRLRMLLIGGGLTHPNLA</sequence>
<evidence type="ECO:0000259" key="1">
    <source>
        <dbReference type="Pfam" id="PF01610"/>
    </source>
</evidence>
<dbReference type="PANTHER" id="PTHR33498:SF1">
    <property type="entry name" value="TRANSPOSASE FOR INSERTION SEQUENCE ELEMENT IS1557"/>
    <property type="match status" value="1"/>
</dbReference>
<accession>A0ABY6NZD0</accession>
<dbReference type="Proteomes" id="UP001164965">
    <property type="component" value="Chromosome"/>
</dbReference>
<reference evidence="2" key="1">
    <citation type="submission" date="2022-10" db="EMBL/GenBank/DDBJ databases">
        <title>Rhodococcus sp.75.</title>
        <authorList>
            <person name="Sun M."/>
        </authorList>
    </citation>
    <scope>NUCLEOTIDE SEQUENCE</scope>
    <source>
        <strain evidence="2">75</strain>
    </source>
</reference>
<feature type="domain" description="Transposase IS204/IS1001/IS1096/IS1165 DDE" evidence="1">
    <location>
        <begin position="11"/>
        <end position="253"/>
    </location>
</feature>
<proteinExistence type="predicted"/>